<proteinExistence type="predicted"/>
<evidence type="ECO:0000313" key="7">
    <source>
        <dbReference type="Proteomes" id="UP001597106"/>
    </source>
</evidence>
<dbReference type="SMART" id="SM00283">
    <property type="entry name" value="MA"/>
    <property type="match status" value="1"/>
</dbReference>
<protein>
    <submittedName>
        <fullName evidence="6">Methyl-accepting chemotaxis protein</fullName>
    </submittedName>
</protein>
<dbReference type="Proteomes" id="UP001597106">
    <property type="component" value="Unassembled WGS sequence"/>
</dbReference>
<evidence type="ECO:0000256" key="3">
    <source>
        <dbReference type="SAM" id="Coils"/>
    </source>
</evidence>
<feature type="region of interest" description="Disordered" evidence="4">
    <location>
        <begin position="284"/>
        <end position="325"/>
    </location>
</feature>
<evidence type="ECO:0000256" key="4">
    <source>
        <dbReference type="SAM" id="MobiDB-lite"/>
    </source>
</evidence>
<evidence type="ECO:0000313" key="6">
    <source>
        <dbReference type="EMBL" id="MFD0930613.1"/>
    </source>
</evidence>
<feature type="coiled-coil region" evidence="3">
    <location>
        <begin position="240"/>
        <end position="267"/>
    </location>
</feature>
<evidence type="ECO:0000256" key="1">
    <source>
        <dbReference type="ARBA" id="ARBA00023224"/>
    </source>
</evidence>
<dbReference type="EMBL" id="JBHTJW010000003">
    <property type="protein sequence ID" value="MFD0930613.1"/>
    <property type="molecule type" value="Genomic_DNA"/>
</dbReference>
<evidence type="ECO:0000256" key="2">
    <source>
        <dbReference type="PROSITE-ProRule" id="PRU00284"/>
    </source>
</evidence>
<sequence length="325" mass="35705">MPEFHNEELQQLCQSVLPLWADQIHAAKTLTSSSIDELSAKFAGLSQSVRAVTSHGQSQSNAQLLELLNLSQDQLAMVIALLKNSIEEKQTLLEAVSTLSSYTKELLDMADIVTRIAKETGMVAVNAAIEAARVGERGRGFAVVADAVKRLSSDAGRTGSHISETVNRVSQAIKNVSQVSKEFEKKDAQTLVEAEQIVNTVLDKFGHTANEVVAESQQMVKESQHVAQEIDHVLFSLQFQDRVSQMLSHVQQDIEKLNQRVDDVNGLGSVDEWLKQLKSTYTMREQTQIHDKRSRPTVAASKKSFTASAAPPASTSNDADDITFF</sequence>
<dbReference type="PANTHER" id="PTHR32089:SF112">
    <property type="entry name" value="LYSOZYME-LIKE PROTEIN-RELATED"/>
    <property type="match status" value="1"/>
</dbReference>
<keyword evidence="3" id="KW-0175">Coiled coil</keyword>
<feature type="domain" description="Methyl-accepting transducer" evidence="5">
    <location>
        <begin position="31"/>
        <end position="241"/>
    </location>
</feature>
<dbReference type="Gene3D" id="1.10.287.950">
    <property type="entry name" value="Methyl-accepting chemotaxis protein"/>
    <property type="match status" value="1"/>
</dbReference>
<dbReference type="RefSeq" id="WP_379077288.1">
    <property type="nucleotide sequence ID" value="NZ_JBHTJW010000003.1"/>
</dbReference>
<name>A0ABW3GJS5_9PROT</name>
<evidence type="ECO:0000259" key="5">
    <source>
        <dbReference type="PROSITE" id="PS50111"/>
    </source>
</evidence>
<organism evidence="6 7">
    <name type="scientific">Methylophilus glucosoxydans</name>
    <dbReference type="NCBI Taxonomy" id="752553"/>
    <lineage>
        <taxon>Bacteria</taxon>
        <taxon>Pseudomonadati</taxon>
        <taxon>Pseudomonadota</taxon>
        <taxon>Betaproteobacteria</taxon>
        <taxon>Nitrosomonadales</taxon>
        <taxon>Methylophilaceae</taxon>
        <taxon>Methylophilus</taxon>
    </lineage>
</organism>
<reference evidence="7" key="1">
    <citation type="journal article" date="2019" name="Int. J. Syst. Evol. Microbiol.">
        <title>The Global Catalogue of Microorganisms (GCM) 10K type strain sequencing project: providing services to taxonomists for standard genome sequencing and annotation.</title>
        <authorList>
            <consortium name="The Broad Institute Genomics Platform"/>
            <consortium name="The Broad Institute Genome Sequencing Center for Infectious Disease"/>
            <person name="Wu L."/>
            <person name="Ma J."/>
        </authorList>
    </citation>
    <scope>NUCLEOTIDE SEQUENCE [LARGE SCALE GENOMIC DNA]</scope>
    <source>
        <strain evidence="7">CCUG 59685</strain>
    </source>
</reference>
<keyword evidence="1 2" id="KW-0807">Transducer</keyword>
<gene>
    <name evidence="6" type="ORF">ACFQ1T_12575</name>
</gene>
<feature type="compositionally biased region" description="Low complexity" evidence="4">
    <location>
        <begin position="299"/>
        <end position="316"/>
    </location>
</feature>
<dbReference type="Pfam" id="PF00015">
    <property type="entry name" value="MCPsignal"/>
    <property type="match status" value="1"/>
</dbReference>
<dbReference type="PROSITE" id="PS50111">
    <property type="entry name" value="CHEMOTAXIS_TRANSDUC_2"/>
    <property type="match status" value="1"/>
</dbReference>
<keyword evidence="7" id="KW-1185">Reference proteome</keyword>
<dbReference type="PANTHER" id="PTHR32089">
    <property type="entry name" value="METHYL-ACCEPTING CHEMOTAXIS PROTEIN MCPB"/>
    <property type="match status" value="1"/>
</dbReference>
<accession>A0ABW3GJS5</accession>
<dbReference type="InterPro" id="IPR004089">
    <property type="entry name" value="MCPsignal_dom"/>
</dbReference>
<comment type="caution">
    <text evidence="6">The sequence shown here is derived from an EMBL/GenBank/DDBJ whole genome shotgun (WGS) entry which is preliminary data.</text>
</comment>
<dbReference type="SUPFAM" id="SSF58104">
    <property type="entry name" value="Methyl-accepting chemotaxis protein (MCP) signaling domain"/>
    <property type="match status" value="1"/>
</dbReference>